<proteinExistence type="predicted"/>
<dbReference type="AlphaFoldDB" id="A0A168TD72"/>
<protein>
    <submittedName>
        <fullName evidence="1">Uncharacterized protein</fullName>
    </submittedName>
</protein>
<evidence type="ECO:0000313" key="1">
    <source>
        <dbReference type="EMBL" id="SAM09864.1"/>
    </source>
</evidence>
<evidence type="ECO:0000313" key="2">
    <source>
        <dbReference type="Proteomes" id="UP000078561"/>
    </source>
</evidence>
<sequence>MVGLTDEQLKSLVEACFDKGGKVFAQRLSVQIKELDAEKFGKKRKATDSAAEETVALEVSKQAKVSLRSLGTRFEQLIKDAGNWELTMAVDYPEVTEEAPILVGMVARDPSLDYHMGVKKIIETMNQWDNLGYRCQGKVVAHKIALAVLSCQYDGSVKQFREEFGIRTSTMKFHRTGATRMATLAVEVSPGLWSCPAVIGAWNELCRMKETTFKKHLQTLKNCVVVERLENDSVRDHLDAITKYAKECLKLLPPPKKSSE</sequence>
<accession>A0A168TD72</accession>
<organism evidence="1">
    <name type="scientific">Absidia glauca</name>
    <name type="common">Pin mould</name>
    <dbReference type="NCBI Taxonomy" id="4829"/>
    <lineage>
        <taxon>Eukaryota</taxon>
        <taxon>Fungi</taxon>
        <taxon>Fungi incertae sedis</taxon>
        <taxon>Mucoromycota</taxon>
        <taxon>Mucoromycotina</taxon>
        <taxon>Mucoromycetes</taxon>
        <taxon>Mucorales</taxon>
        <taxon>Cunninghamellaceae</taxon>
        <taxon>Absidia</taxon>
    </lineage>
</organism>
<name>A0A168TD72_ABSGL</name>
<gene>
    <name evidence="1" type="primary">ABSGL_15573.1 scaffold 17607</name>
</gene>
<dbReference type="InParanoid" id="A0A168TD72"/>
<reference evidence="1" key="1">
    <citation type="submission" date="2016-04" db="EMBL/GenBank/DDBJ databases">
        <authorList>
            <person name="Evans L.H."/>
            <person name="Alamgir A."/>
            <person name="Owens N."/>
            <person name="Weber N.D."/>
            <person name="Virtaneva K."/>
            <person name="Barbian K."/>
            <person name="Babar A."/>
            <person name="Rosenke K."/>
        </authorList>
    </citation>
    <scope>NUCLEOTIDE SEQUENCE [LARGE SCALE GENOMIC DNA]</scope>
    <source>
        <strain evidence="1">CBS 101.48</strain>
    </source>
</reference>
<keyword evidence="2" id="KW-1185">Reference proteome</keyword>
<dbReference type="EMBL" id="LT555210">
    <property type="protein sequence ID" value="SAM09864.1"/>
    <property type="molecule type" value="Genomic_DNA"/>
</dbReference>
<dbReference type="Proteomes" id="UP000078561">
    <property type="component" value="Unassembled WGS sequence"/>
</dbReference>